<dbReference type="Proteomes" id="UP000294229">
    <property type="component" value="Unassembled WGS sequence"/>
</dbReference>
<keyword evidence="3 4" id="KW-0285">Flavoprotein</keyword>
<feature type="region of interest" description="Phosphopantothenoylcysteine decarboxylase" evidence="3">
    <location>
        <begin position="1"/>
        <end position="191"/>
    </location>
</feature>
<evidence type="ECO:0000313" key="9">
    <source>
        <dbReference type="EMBL" id="SUV40554.1"/>
    </source>
</evidence>
<evidence type="ECO:0000256" key="4">
    <source>
        <dbReference type="RuleBase" id="RU364078"/>
    </source>
</evidence>
<evidence type="ECO:0000313" key="10">
    <source>
        <dbReference type="Proteomes" id="UP000254465"/>
    </source>
</evidence>
<keyword evidence="3 4" id="KW-0436">Ligase</keyword>
<reference evidence="7 12" key="2">
    <citation type="submission" date="2018-11" db="EMBL/GenBank/DDBJ databases">
        <title>Sequencing Av. paragallinarum serogroups.</title>
        <authorList>
            <person name="Hellmuth J.E."/>
            <person name="Boucher C.E."/>
            <person name="Cason E.D."/>
        </authorList>
    </citation>
    <scope>NUCLEOTIDE SEQUENCE [LARGE SCALE GENOMIC DNA]</scope>
    <source>
        <strain evidence="7 12">SA-3</strain>
    </source>
</reference>
<evidence type="ECO:0000313" key="11">
    <source>
        <dbReference type="Proteomes" id="UP000254620"/>
    </source>
</evidence>
<feature type="domain" description="Flavoprotein" evidence="5">
    <location>
        <begin position="7"/>
        <end position="177"/>
    </location>
</feature>
<dbReference type="EMBL" id="UFSW01000002">
    <property type="protein sequence ID" value="SUV40554.1"/>
    <property type="molecule type" value="Genomic_DNA"/>
</dbReference>
<comment type="similarity">
    <text evidence="3 4">In the N-terminal section; belongs to the HFCD (homo-oligomeric flavin containing Cys decarboxylase) superfamily.</text>
</comment>
<comment type="pathway">
    <text evidence="3 4">Cofactor biosynthesis; coenzyme A biosynthesis; CoA from (R)-pantothenate: step 2/5.</text>
</comment>
<dbReference type="GO" id="GO:0071513">
    <property type="term" value="C:phosphopantothenoylcysteine decarboxylase complex"/>
    <property type="evidence" value="ECO:0007669"/>
    <property type="project" value="TreeGrafter"/>
</dbReference>
<comment type="cofactor">
    <cofactor evidence="3">
        <name>FMN</name>
        <dbReference type="ChEBI" id="CHEBI:58210"/>
    </cofactor>
    <text evidence="3">Binds 1 FMN per subunit.</text>
</comment>
<comment type="function">
    <text evidence="4">Catalyzes two steps in the biosynthesis of coenzyme A. In the first step cysteine is conjugated to 4'-phosphopantothenate to form 4-phosphopantothenoylcysteine, in the latter compound is decarboxylated to form 4'-phosphopantotheine.</text>
</comment>
<evidence type="ECO:0000313" key="12">
    <source>
        <dbReference type="Proteomes" id="UP000294229"/>
    </source>
</evidence>
<sequence length="410" mass="44604">MQDLQGKHLVVGITGGIAAYKSIELIRLLRKSQAEVRVVLTPAAAEFVTPLTLQAISGNAVAQSLLDPQAELAMGHIELAKWADLILIAPASADFIARLNAGIANDLLSTLCLATDAPILLAPAMNQQMFRQAITQQNLAHLRQRGILTVGPNSGEQACGDVGFGRMSEPQEIYTALCEILLSPQDLSHLTIAITAGPTREAIDPVRYISNHSSGKMGFAIAEAFAQRGAKVKLIAGPVNLPTPAQVERIDVISAQEMTEASLALAPTSDIFIGCAAVADYRVAEMAKEKIKKKENNDRLTLELVKNPDIIATVAQLETDRPFVVGFAAETQHLAQYAQDKLVRKNLDLICANDVSNGLGFNAEYNQLHLFWRDGNVQLPLTHKKDLAVQLVQHIVEQHQRHLQTRLHKE</sequence>
<dbReference type="GO" id="GO:0010181">
    <property type="term" value="F:FMN binding"/>
    <property type="evidence" value="ECO:0007669"/>
    <property type="project" value="UniProtKB-UniRule"/>
</dbReference>
<dbReference type="PANTHER" id="PTHR14359">
    <property type="entry name" value="HOMO-OLIGOMERIC FLAVIN CONTAINING CYS DECARBOXYLASE FAMILY"/>
    <property type="match status" value="1"/>
</dbReference>
<dbReference type="HAMAP" id="MF_02225">
    <property type="entry name" value="CoaBC"/>
    <property type="match status" value="1"/>
</dbReference>
<dbReference type="NCBIfam" id="TIGR00521">
    <property type="entry name" value="coaBC_dfp"/>
    <property type="match status" value="1"/>
</dbReference>
<gene>
    <name evidence="3 7" type="primary">coaBC</name>
    <name evidence="7" type="ORF">EIG79_00815</name>
    <name evidence="9" type="ORF">NCTC10926_02598</name>
    <name evidence="8" type="ORF">NCTC11296_01829</name>
</gene>
<reference evidence="10 11" key="1">
    <citation type="submission" date="2018-06" db="EMBL/GenBank/DDBJ databases">
        <authorList>
            <consortium name="Pathogen Informatics"/>
            <person name="Doyle S."/>
        </authorList>
    </citation>
    <scope>NUCLEOTIDE SEQUENCE [LARGE SCALE GENOMIC DNA]</scope>
    <source>
        <strain evidence="9 11">NCTC10926</strain>
        <strain evidence="8 10">NCTC11296</strain>
    </source>
</reference>
<keyword evidence="3" id="KW-0511">Multifunctional enzyme</keyword>
<dbReference type="AlphaFoldDB" id="A0A0F5F0L3"/>
<dbReference type="InterPro" id="IPR007085">
    <property type="entry name" value="DNA/pantothenate-metab_flavo_C"/>
</dbReference>
<comment type="catalytic activity">
    <reaction evidence="3 4">
        <text>N-[(R)-4-phosphopantothenoyl]-L-cysteine + H(+) = (R)-4'-phosphopantetheine + CO2</text>
        <dbReference type="Rhea" id="RHEA:16793"/>
        <dbReference type="ChEBI" id="CHEBI:15378"/>
        <dbReference type="ChEBI" id="CHEBI:16526"/>
        <dbReference type="ChEBI" id="CHEBI:59458"/>
        <dbReference type="ChEBI" id="CHEBI:61723"/>
        <dbReference type="EC" id="4.1.1.36"/>
    </reaction>
</comment>
<comment type="cofactor">
    <cofactor evidence="3">
        <name>Mg(2+)</name>
        <dbReference type="ChEBI" id="CHEBI:18420"/>
    </cofactor>
</comment>
<dbReference type="InterPro" id="IPR005252">
    <property type="entry name" value="CoaBC"/>
</dbReference>
<dbReference type="GO" id="GO:0046872">
    <property type="term" value="F:metal ion binding"/>
    <property type="evidence" value="ECO:0007669"/>
    <property type="project" value="UniProtKB-KW"/>
</dbReference>
<evidence type="ECO:0000259" key="5">
    <source>
        <dbReference type="Pfam" id="PF02441"/>
    </source>
</evidence>
<comment type="catalytic activity">
    <reaction evidence="3 4">
        <text>(R)-4'-phosphopantothenate + L-cysteine + CTP = N-[(R)-4-phosphopantothenoyl]-L-cysteine + CMP + diphosphate + H(+)</text>
        <dbReference type="Rhea" id="RHEA:19397"/>
        <dbReference type="ChEBI" id="CHEBI:10986"/>
        <dbReference type="ChEBI" id="CHEBI:15378"/>
        <dbReference type="ChEBI" id="CHEBI:33019"/>
        <dbReference type="ChEBI" id="CHEBI:35235"/>
        <dbReference type="ChEBI" id="CHEBI:37563"/>
        <dbReference type="ChEBI" id="CHEBI:59458"/>
        <dbReference type="ChEBI" id="CHEBI:60377"/>
        <dbReference type="EC" id="6.3.2.5"/>
    </reaction>
</comment>
<evidence type="ECO:0000256" key="1">
    <source>
        <dbReference type="ARBA" id="ARBA00022793"/>
    </source>
</evidence>
<dbReference type="Pfam" id="PF04127">
    <property type="entry name" value="DFP"/>
    <property type="match status" value="1"/>
</dbReference>
<dbReference type="Gene3D" id="3.40.50.10300">
    <property type="entry name" value="CoaB-like"/>
    <property type="match status" value="1"/>
</dbReference>
<name>A0A0F5F0L3_AVIPA</name>
<dbReference type="EC" id="4.1.1.36" evidence="3"/>
<dbReference type="STRING" id="728.VY92_03815"/>
<dbReference type="SUPFAM" id="SSF102645">
    <property type="entry name" value="CoaB-like"/>
    <property type="match status" value="1"/>
</dbReference>
<dbReference type="OrthoDB" id="9802554at2"/>
<organism evidence="7 12">
    <name type="scientific">Avibacterium paragallinarum</name>
    <name type="common">Haemophilus gallinarum</name>
    <dbReference type="NCBI Taxonomy" id="728"/>
    <lineage>
        <taxon>Bacteria</taxon>
        <taxon>Pseudomonadati</taxon>
        <taxon>Pseudomonadota</taxon>
        <taxon>Gammaproteobacteria</taxon>
        <taxon>Pasteurellales</taxon>
        <taxon>Pasteurellaceae</taxon>
        <taxon>Avibacterium</taxon>
    </lineage>
</organism>
<keyword evidence="3 4" id="KW-0288">FMN</keyword>
<dbReference type="InterPro" id="IPR036551">
    <property type="entry name" value="Flavin_trans-like"/>
</dbReference>
<keyword evidence="3" id="KW-0460">Magnesium</keyword>
<dbReference type="GO" id="GO:0015941">
    <property type="term" value="P:pantothenate catabolic process"/>
    <property type="evidence" value="ECO:0007669"/>
    <property type="project" value="InterPro"/>
</dbReference>
<dbReference type="eggNOG" id="COG0452">
    <property type="taxonomic scope" value="Bacteria"/>
</dbReference>
<dbReference type="PANTHER" id="PTHR14359:SF6">
    <property type="entry name" value="PHOSPHOPANTOTHENOYLCYSTEINE DECARBOXYLASE"/>
    <property type="match status" value="1"/>
</dbReference>
<evidence type="ECO:0000259" key="6">
    <source>
        <dbReference type="Pfam" id="PF04127"/>
    </source>
</evidence>
<dbReference type="GO" id="GO:0004632">
    <property type="term" value="F:phosphopantothenate--cysteine ligase activity"/>
    <property type="evidence" value="ECO:0007669"/>
    <property type="project" value="UniProtKB-UniRule"/>
</dbReference>
<dbReference type="Proteomes" id="UP000254465">
    <property type="component" value="Unassembled WGS sequence"/>
</dbReference>
<dbReference type="EMBL" id="UGHK01000002">
    <property type="protein sequence ID" value="STO71913.1"/>
    <property type="molecule type" value="Genomic_DNA"/>
</dbReference>
<protein>
    <recommendedName>
        <fullName evidence="3">Coenzyme A biosynthesis bifunctional protein CoaBC</fullName>
    </recommendedName>
    <alternativeName>
        <fullName evidence="3">DNA/pantothenate metabolism flavoprotein</fullName>
    </alternativeName>
    <alternativeName>
        <fullName evidence="3">Phosphopantothenoylcysteine synthetase/decarboxylase</fullName>
        <shortName evidence="3">PPCS-PPCDC</shortName>
    </alternativeName>
    <domain>
        <recommendedName>
            <fullName evidence="3">Phosphopantothenoylcysteine decarboxylase</fullName>
            <shortName evidence="3">PPC decarboxylase</shortName>
            <shortName evidence="3">PPC-DC</shortName>
            <ecNumber evidence="3">4.1.1.36</ecNumber>
        </recommendedName>
        <alternativeName>
            <fullName evidence="3">CoaC</fullName>
        </alternativeName>
    </domain>
    <domain>
        <recommendedName>
            <fullName evidence="3">Phosphopantothenate--cysteine ligase</fullName>
            <ecNumber evidence="3">6.3.2.5</ecNumber>
        </recommendedName>
        <alternativeName>
            <fullName evidence="3">CoaB</fullName>
        </alternativeName>
        <alternativeName>
            <fullName evidence="3">Phosphopantothenoylcysteine synthetase</fullName>
            <shortName evidence="3">PPC synthetase</shortName>
            <shortName evidence="3">PPC-S</shortName>
        </alternativeName>
    </domain>
</protein>
<feature type="binding site" evidence="3">
    <location>
        <position position="290"/>
    </location>
    <ligand>
        <name>CTP</name>
        <dbReference type="ChEBI" id="CHEBI:37563"/>
    </ligand>
</feature>
<dbReference type="Pfam" id="PF02441">
    <property type="entry name" value="Flavoprotein"/>
    <property type="match status" value="1"/>
</dbReference>
<dbReference type="RefSeq" id="WP_017805669.1">
    <property type="nucleotide sequence ID" value="NZ_LAEN01000007.1"/>
</dbReference>
<dbReference type="GO" id="GO:0004633">
    <property type="term" value="F:phosphopantothenoylcysteine decarboxylase activity"/>
    <property type="evidence" value="ECO:0007669"/>
    <property type="project" value="UniProtKB-UniRule"/>
</dbReference>
<evidence type="ECO:0000313" key="7">
    <source>
        <dbReference type="EMBL" id="RZN61316.1"/>
    </source>
</evidence>
<dbReference type="GO" id="GO:0015937">
    <property type="term" value="P:coenzyme A biosynthetic process"/>
    <property type="evidence" value="ECO:0007669"/>
    <property type="project" value="UniProtKB-UniRule"/>
</dbReference>
<feature type="binding site" evidence="3">
    <location>
        <begin position="308"/>
        <end position="311"/>
    </location>
    <ligand>
        <name>CTP</name>
        <dbReference type="ChEBI" id="CHEBI:37563"/>
    </ligand>
</feature>
<keyword evidence="3" id="KW-0479">Metal-binding</keyword>
<evidence type="ECO:0000313" key="8">
    <source>
        <dbReference type="EMBL" id="STO71913.1"/>
    </source>
</evidence>
<proteinExistence type="inferred from homology"/>
<dbReference type="SUPFAM" id="SSF52507">
    <property type="entry name" value="Homo-oligomeric flavin-containing Cys decarboxylases, HFCD"/>
    <property type="match status" value="1"/>
</dbReference>
<feature type="region of interest" description="Phosphopantothenate--cysteine ligase" evidence="3">
    <location>
        <begin position="192"/>
        <end position="410"/>
    </location>
</feature>
<keyword evidence="1 3" id="KW-0210">Decarboxylase</keyword>
<dbReference type="InterPro" id="IPR035929">
    <property type="entry name" value="CoaB-like_sf"/>
</dbReference>
<dbReference type="InterPro" id="IPR003382">
    <property type="entry name" value="Flavoprotein"/>
</dbReference>
<dbReference type="EMBL" id="RQXS01000002">
    <property type="protein sequence ID" value="RZN61316.1"/>
    <property type="molecule type" value="Genomic_DNA"/>
</dbReference>
<comment type="pathway">
    <text evidence="3 4">Cofactor biosynthesis; coenzyme A biosynthesis; CoA from (R)-pantothenate: step 3/5.</text>
</comment>
<dbReference type="EC" id="6.3.2.5" evidence="3"/>
<feature type="binding site" evidence="3">
    <location>
        <position position="280"/>
    </location>
    <ligand>
        <name>CTP</name>
        <dbReference type="ChEBI" id="CHEBI:37563"/>
    </ligand>
</feature>
<dbReference type="UniPathway" id="UPA00241">
    <property type="reaction ID" value="UER00353"/>
</dbReference>
<keyword evidence="2 3" id="KW-0456">Lyase</keyword>
<feature type="domain" description="DNA/pantothenate metabolism flavoprotein C-terminal" evidence="6">
    <location>
        <begin position="188"/>
        <end position="397"/>
    </location>
</feature>
<feature type="binding site" evidence="3">
    <location>
        <position position="327"/>
    </location>
    <ligand>
        <name>CTP</name>
        <dbReference type="ChEBI" id="CHEBI:37563"/>
    </ligand>
</feature>
<feature type="binding site" evidence="3">
    <location>
        <position position="341"/>
    </location>
    <ligand>
        <name>CTP</name>
        <dbReference type="ChEBI" id="CHEBI:37563"/>
    </ligand>
</feature>
<feature type="binding site" evidence="3">
    <location>
        <position position="345"/>
    </location>
    <ligand>
        <name>CTP</name>
        <dbReference type="ChEBI" id="CHEBI:37563"/>
    </ligand>
</feature>
<feature type="active site" description="Proton donor" evidence="3">
    <location>
        <position position="159"/>
    </location>
</feature>
<evidence type="ECO:0000256" key="2">
    <source>
        <dbReference type="ARBA" id="ARBA00023239"/>
    </source>
</evidence>
<accession>A0A0F5F0L3</accession>
<evidence type="ECO:0000256" key="3">
    <source>
        <dbReference type="HAMAP-Rule" id="MF_02225"/>
    </source>
</evidence>
<dbReference type="Proteomes" id="UP000254620">
    <property type="component" value="Unassembled WGS sequence"/>
</dbReference>
<feature type="binding site" evidence="3">
    <location>
        <begin position="274"/>
        <end position="276"/>
    </location>
    <ligand>
        <name>CTP</name>
        <dbReference type="ChEBI" id="CHEBI:37563"/>
    </ligand>
</feature>
<comment type="similarity">
    <text evidence="3 4">In the C-terminal section; belongs to the PPC synthetase family.</text>
</comment>
<comment type="function">
    <text evidence="3">Catalyzes two sequential steps in the biosynthesis of coenzyme A. In the first step cysteine is conjugated to 4'-phosphopantothenate to form 4-phosphopantothenoylcysteine. In the second step the latter compound is decarboxylated to form 4'-phosphopantotheine.</text>
</comment>
<dbReference type="Gene3D" id="3.40.50.1950">
    <property type="entry name" value="Flavin prenyltransferase-like"/>
    <property type="match status" value="1"/>
</dbReference>